<sequence length="49" mass="5573">MDPQEAYSSNQILESYEIYLEKRLTNETASSASSLLDQLHGFLVCLNHL</sequence>
<name>A0A0A9CDV6_ARUDO</name>
<evidence type="ECO:0000313" key="1">
    <source>
        <dbReference type="EMBL" id="JAD69677.1"/>
    </source>
</evidence>
<reference evidence="1" key="1">
    <citation type="submission" date="2014-09" db="EMBL/GenBank/DDBJ databases">
        <authorList>
            <person name="Magalhaes I.L.F."/>
            <person name="Oliveira U."/>
            <person name="Santos F.R."/>
            <person name="Vidigal T.H.D.A."/>
            <person name="Brescovit A.D."/>
            <person name="Santos A.J."/>
        </authorList>
    </citation>
    <scope>NUCLEOTIDE SEQUENCE</scope>
    <source>
        <tissue evidence="1">Shoot tissue taken approximately 20 cm above the soil surface</tissue>
    </source>
</reference>
<dbReference type="EMBL" id="GBRH01228218">
    <property type="protein sequence ID" value="JAD69677.1"/>
    <property type="molecule type" value="Transcribed_RNA"/>
</dbReference>
<organism evidence="1">
    <name type="scientific">Arundo donax</name>
    <name type="common">Giant reed</name>
    <name type="synonym">Donax arundinaceus</name>
    <dbReference type="NCBI Taxonomy" id="35708"/>
    <lineage>
        <taxon>Eukaryota</taxon>
        <taxon>Viridiplantae</taxon>
        <taxon>Streptophyta</taxon>
        <taxon>Embryophyta</taxon>
        <taxon>Tracheophyta</taxon>
        <taxon>Spermatophyta</taxon>
        <taxon>Magnoliopsida</taxon>
        <taxon>Liliopsida</taxon>
        <taxon>Poales</taxon>
        <taxon>Poaceae</taxon>
        <taxon>PACMAD clade</taxon>
        <taxon>Arundinoideae</taxon>
        <taxon>Arundineae</taxon>
        <taxon>Arundo</taxon>
    </lineage>
</organism>
<accession>A0A0A9CDV6</accession>
<proteinExistence type="predicted"/>
<protein>
    <submittedName>
        <fullName evidence="1">Uncharacterized protein</fullName>
    </submittedName>
</protein>
<reference evidence="1" key="2">
    <citation type="journal article" date="2015" name="Data Brief">
        <title>Shoot transcriptome of the giant reed, Arundo donax.</title>
        <authorList>
            <person name="Barrero R.A."/>
            <person name="Guerrero F.D."/>
            <person name="Moolhuijzen P."/>
            <person name="Goolsby J.A."/>
            <person name="Tidwell J."/>
            <person name="Bellgard S.E."/>
            <person name="Bellgard M.I."/>
        </authorList>
    </citation>
    <scope>NUCLEOTIDE SEQUENCE</scope>
    <source>
        <tissue evidence="1">Shoot tissue taken approximately 20 cm above the soil surface</tissue>
    </source>
</reference>
<dbReference type="AlphaFoldDB" id="A0A0A9CDV6"/>